<dbReference type="Pfam" id="PF18798">
    <property type="entry name" value="LPD3"/>
    <property type="match status" value="1"/>
</dbReference>
<sequence length="240" mass="27023">MNTDLSAFKTKSETFSQTAHRYFNEYLKGNIVKTEIGDVYLLGSTWQEMKRGLPSDEIKCQLIPYVPQILSSGNYDGKRPLTKERNDNFIAFHAFSKEVTIFDKRVLARVTVGERDNGQYIFTDYSLHRAIFDSIDKNKNLLQGYQVGSLSLARGHAITSGEITLNLLDDIVNNDDGWNIEILSITDLNGNPIDLDSLDKAANTEENPQSSPNLAAETDVDNPNPSDKELLAEFNKEKLR</sequence>
<feature type="region of interest" description="Disordered" evidence="1">
    <location>
        <begin position="203"/>
        <end position="240"/>
    </location>
</feature>
<organism evidence="3 5">
    <name type="scientific">Gallibacterium anatis</name>
    <dbReference type="NCBI Taxonomy" id="750"/>
    <lineage>
        <taxon>Bacteria</taxon>
        <taxon>Pseudomonadati</taxon>
        <taxon>Pseudomonadota</taxon>
        <taxon>Gammaproteobacteria</taxon>
        <taxon>Pasteurellales</taxon>
        <taxon>Pasteurellaceae</taxon>
        <taxon>Gallibacterium</taxon>
    </lineage>
</organism>
<dbReference type="AlphaFoldDB" id="A0A0A2XVB3"/>
<feature type="compositionally biased region" description="Basic and acidic residues" evidence="1">
    <location>
        <begin position="226"/>
        <end position="240"/>
    </location>
</feature>
<dbReference type="RefSeq" id="WP_039081756.1">
    <property type="nucleotide sequence ID" value="NZ_CP126978.1"/>
</dbReference>
<reference evidence="4 6" key="2">
    <citation type="submission" date="2014-11" db="EMBL/GenBank/DDBJ databases">
        <title>Pan-genome of Gallibacterium spp.</title>
        <authorList>
            <person name="Kudirkiene E."/>
            <person name="Bojesen A.M."/>
        </authorList>
    </citation>
    <scope>NUCLEOTIDE SEQUENCE [LARGE SCALE GENOMIC DNA]</scope>
    <source>
        <strain evidence="4 6">F 279</strain>
    </source>
</reference>
<protein>
    <recommendedName>
        <fullName evidence="2">Large polyvalent protein-associated domain-containing protein</fullName>
    </recommendedName>
</protein>
<evidence type="ECO:0000313" key="5">
    <source>
        <dbReference type="Proteomes" id="UP000030526"/>
    </source>
</evidence>
<dbReference type="PATRIC" id="fig|750.21.peg.1699"/>
<proteinExistence type="predicted"/>
<comment type="caution">
    <text evidence="3">The sequence shown here is derived from an EMBL/GenBank/DDBJ whole genome shotgun (WGS) entry which is preliminary data.</text>
</comment>
<evidence type="ECO:0000259" key="2">
    <source>
        <dbReference type="Pfam" id="PF18798"/>
    </source>
</evidence>
<dbReference type="EMBL" id="JPXS01000006">
    <property type="protein sequence ID" value="KGQ34385.1"/>
    <property type="molecule type" value="Genomic_DNA"/>
</dbReference>
<evidence type="ECO:0000256" key="1">
    <source>
        <dbReference type="SAM" id="MobiDB-lite"/>
    </source>
</evidence>
<evidence type="ECO:0000313" key="3">
    <source>
        <dbReference type="EMBL" id="KGQ34385.1"/>
    </source>
</evidence>
<evidence type="ECO:0000313" key="6">
    <source>
        <dbReference type="Proteomes" id="UP000092643"/>
    </source>
</evidence>
<feature type="compositionally biased region" description="Polar residues" evidence="1">
    <location>
        <begin position="204"/>
        <end position="213"/>
    </location>
</feature>
<feature type="domain" description="Large polyvalent protein-associated" evidence="2">
    <location>
        <begin position="15"/>
        <end position="120"/>
    </location>
</feature>
<accession>A0A0A2XVB3</accession>
<gene>
    <name evidence="3" type="ORF">JP32_00720</name>
    <name evidence="4" type="ORF">QV03_09315</name>
</gene>
<name>A0A0A2XVB3_9PAST</name>
<dbReference type="EMBL" id="JTJO01000041">
    <property type="protein sequence ID" value="OBW97698.1"/>
    <property type="molecule type" value="Genomic_DNA"/>
</dbReference>
<dbReference type="InterPro" id="IPR040824">
    <property type="entry name" value="LPD3"/>
</dbReference>
<evidence type="ECO:0000313" key="4">
    <source>
        <dbReference type="EMBL" id="OBW97698.1"/>
    </source>
</evidence>
<dbReference type="Proteomes" id="UP000030526">
    <property type="component" value="Unassembled WGS sequence"/>
</dbReference>
<reference evidence="3 5" key="1">
    <citation type="submission" date="2014-08" db="EMBL/GenBank/DDBJ databases">
        <title>Chaperone-usher fimbriae in a diverse selection of Gallibacterium genomes.</title>
        <authorList>
            <person name="Kudirkiene E."/>
            <person name="Bager R.J."/>
            <person name="Johnson T.J."/>
            <person name="Bojesen A.M."/>
        </authorList>
    </citation>
    <scope>NUCLEOTIDE SEQUENCE [LARGE SCALE GENOMIC DNA]</scope>
    <source>
        <strain evidence="3 5">20558/3kl.</strain>
    </source>
</reference>
<dbReference type="Proteomes" id="UP000092643">
    <property type="component" value="Unassembled WGS sequence"/>
</dbReference>